<evidence type="ECO:0000256" key="1">
    <source>
        <dbReference type="ARBA" id="ARBA00038376"/>
    </source>
</evidence>
<dbReference type="InterPro" id="IPR036291">
    <property type="entry name" value="NAD(P)-bd_dom_sf"/>
</dbReference>
<dbReference type="GeneID" id="81440635"/>
<reference evidence="3" key="1">
    <citation type="submission" date="2022-11" db="EMBL/GenBank/DDBJ databases">
        <authorList>
            <person name="Petersen C."/>
        </authorList>
    </citation>
    <scope>NUCLEOTIDE SEQUENCE</scope>
    <source>
        <strain evidence="3">IBT 29864</strain>
    </source>
</reference>
<dbReference type="GO" id="GO:0042602">
    <property type="term" value="F:riboflavin reductase (NADPH) activity"/>
    <property type="evidence" value="ECO:0007669"/>
    <property type="project" value="TreeGrafter"/>
</dbReference>
<reference evidence="3" key="2">
    <citation type="journal article" date="2023" name="IMA Fungus">
        <title>Comparative genomic study of the Penicillium genus elucidates a diverse pangenome and 15 lateral gene transfer events.</title>
        <authorList>
            <person name="Petersen C."/>
            <person name="Sorensen T."/>
            <person name="Nielsen M.R."/>
            <person name="Sondergaard T.E."/>
            <person name="Sorensen J.L."/>
            <person name="Fitzpatrick D.A."/>
            <person name="Frisvad J.C."/>
            <person name="Nielsen K.L."/>
        </authorList>
    </citation>
    <scope>NUCLEOTIDE SEQUENCE</scope>
    <source>
        <strain evidence="3">IBT 29864</strain>
    </source>
</reference>
<organism evidence="3 4">
    <name type="scientific">Penicillium cataractarum</name>
    <dbReference type="NCBI Taxonomy" id="2100454"/>
    <lineage>
        <taxon>Eukaryota</taxon>
        <taxon>Fungi</taxon>
        <taxon>Dikarya</taxon>
        <taxon>Ascomycota</taxon>
        <taxon>Pezizomycotina</taxon>
        <taxon>Eurotiomycetes</taxon>
        <taxon>Eurotiomycetidae</taxon>
        <taxon>Eurotiales</taxon>
        <taxon>Aspergillaceae</taxon>
        <taxon>Penicillium</taxon>
    </lineage>
</organism>
<dbReference type="InterPro" id="IPR051606">
    <property type="entry name" value="Polyketide_Oxido-like"/>
</dbReference>
<sequence length="219" mass="24161">MHILVFGATGAIGSIFCDIALEAEHSLTLFVRNQRKVPARVADDKRVTIIEGTLEDEEILNNVSRCEADAFVSFAGPPVGNKGTPLTDGYRALIPKLISRDIKRLLVLGTPSFKGSSDIPAFKWRLGELTMKALGPMRGQYWEMMAVGKYITSLSVDSGVRWTLFRVGGLTNGKQSPVETTVLGSGKDSMWISRASVARWVLDEAVEEKWVREIPYICN</sequence>
<dbReference type="SUPFAM" id="SSF51735">
    <property type="entry name" value="NAD(P)-binding Rossmann-fold domains"/>
    <property type="match status" value="1"/>
</dbReference>
<dbReference type="PANTHER" id="PTHR43355:SF2">
    <property type="entry name" value="FLAVIN REDUCTASE (NADPH)"/>
    <property type="match status" value="1"/>
</dbReference>
<dbReference type="Proteomes" id="UP001147782">
    <property type="component" value="Unassembled WGS sequence"/>
</dbReference>
<evidence type="ECO:0000313" key="4">
    <source>
        <dbReference type="Proteomes" id="UP001147782"/>
    </source>
</evidence>
<protein>
    <recommendedName>
        <fullName evidence="2">NAD(P)-binding domain-containing protein</fullName>
    </recommendedName>
</protein>
<comment type="similarity">
    <text evidence="1">Belongs to the avfA family.</text>
</comment>
<gene>
    <name evidence="3" type="ORF">N7496_008537</name>
</gene>
<name>A0A9W9RYU0_9EURO</name>
<comment type="caution">
    <text evidence="3">The sequence shown here is derived from an EMBL/GenBank/DDBJ whole genome shotgun (WGS) entry which is preliminary data.</text>
</comment>
<accession>A0A9W9RYU0</accession>
<dbReference type="AlphaFoldDB" id="A0A9W9RYU0"/>
<proteinExistence type="inferred from homology"/>
<evidence type="ECO:0000259" key="2">
    <source>
        <dbReference type="Pfam" id="PF13460"/>
    </source>
</evidence>
<dbReference type="RefSeq" id="XP_056553519.1">
    <property type="nucleotide sequence ID" value="XM_056701456.1"/>
</dbReference>
<dbReference type="PANTHER" id="PTHR43355">
    <property type="entry name" value="FLAVIN REDUCTASE (NADPH)"/>
    <property type="match status" value="1"/>
</dbReference>
<dbReference type="Gene3D" id="3.40.50.720">
    <property type="entry name" value="NAD(P)-binding Rossmann-like Domain"/>
    <property type="match status" value="1"/>
</dbReference>
<feature type="domain" description="NAD(P)-binding" evidence="2">
    <location>
        <begin position="7"/>
        <end position="203"/>
    </location>
</feature>
<dbReference type="Pfam" id="PF13460">
    <property type="entry name" value="NAD_binding_10"/>
    <property type="match status" value="1"/>
</dbReference>
<keyword evidence="4" id="KW-1185">Reference proteome</keyword>
<dbReference type="InterPro" id="IPR016040">
    <property type="entry name" value="NAD(P)-bd_dom"/>
</dbReference>
<dbReference type="OrthoDB" id="10254221at2759"/>
<evidence type="ECO:0000313" key="3">
    <source>
        <dbReference type="EMBL" id="KAJ5368777.1"/>
    </source>
</evidence>
<dbReference type="GO" id="GO:0004074">
    <property type="term" value="F:biliverdin reductase [NAD(P)H] activity"/>
    <property type="evidence" value="ECO:0007669"/>
    <property type="project" value="TreeGrafter"/>
</dbReference>
<dbReference type="EMBL" id="JAPZBS010000007">
    <property type="protein sequence ID" value="KAJ5368777.1"/>
    <property type="molecule type" value="Genomic_DNA"/>
</dbReference>